<organism evidence="2 3">
    <name type="scientific">Lederbergia lenta</name>
    <name type="common">Bacillus lentus</name>
    <dbReference type="NCBI Taxonomy" id="1467"/>
    <lineage>
        <taxon>Bacteria</taxon>
        <taxon>Bacillati</taxon>
        <taxon>Bacillota</taxon>
        <taxon>Bacilli</taxon>
        <taxon>Bacillales</taxon>
        <taxon>Bacillaceae</taxon>
        <taxon>Lederbergia</taxon>
    </lineage>
</organism>
<dbReference type="EMBL" id="LS483476">
    <property type="protein sequence ID" value="SQI63127.1"/>
    <property type="molecule type" value="Genomic_DNA"/>
</dbReference>
<dbReference type="STRING" id="1348624.GCA_001591545_03009"/>
<keyword evidence="3" id="KW-1185">Reference proteome</keyword>
<feature type="region of interest" description="Disordered" evidence="1">
    <location>
        <begin position="53"/>
        <end position="95"/>
    </location>
</feature>
<protein>
    <recommendedName>
        <fullName evidence="4">YwdI family protein</fullName>
    </recommendedName>
</protein>
<evidence type="ECO:0000256" key="1">
    <source>
        <dbReference type="SAM" id="MobiDB-lite"/>
    </source>
</evidence>
<name>A0A2X4WEG5_LEDLE</name>
<evidence type="ECO:0000313" key="2">
    <source>
        <dbReference type="EMBL" id="SQI63127.1"/>
    </source>
</evidence>
<accession>A0A2X4WEG5</accession>
<dbReference type="InterPro" id="IPR035218">
    <property type="entry name" value="DUF5327"/>
</dbReference>
<gene>
    <name evidence="2" type="ORF">NCTC4824_03928</name>
</gene>
<dbReference type="RefSeq" id="WP_066143844.1">
    <property type="nucleotide sequence ID" value="NZ_CBCSGM010000004.1"/>
</dbReference>
<dbReference type="AlphaFoldDB" id="A0A2X4WEG5"/>
<dbReference type="Proteomes" id="UP000249134">
    <property type="component" value="Chromosome 1"/>
</dbReference>
<proteinExistence type="predicted"/>
<reference evidence="2 3" key="1">
    <citation type="submission" date="2018-06" db="EMBL/GenBank/DDBJ databases">
        <authorList>
            <consortium name="Pathogen Informatics"/>
            <person name="Doyle S."/>
        </authorList>
    </citation>
    <scope>NUCLEOTIDE SEQUENCE [LARGE SCALE GENOMIC DNA]</scope>
    <source>
        <strain evidence="2 3">NCTC4824</strain>
    </source>
</reference>
<evidence type="ECO:0000313" key="3">
    <source>
        <dbReference type="Proteomes" id="UP000249134"/>
    </source>
</evidence>
<dbReference type="Pfam" id="PF17261">
    <property type="entry name" value="DUF5327"/>
    <property type="match status" value="1"/>
</dbReference>
<sequence>MDISYEKLLEKMEFELKKARAAKDTVQIKGHIYALKALAELMLEEEKVEYKEPSLPLRQPLVPPSSPVISEPLQTIHSKPLETEDGANGNSLFDF</sequence>
<dbReference type="KEGG" id="blen:NCTC4824_03928"/>
<evidence type="ECO:0008006" key="4">
    <source>
        <dbReference type="Google" id="ProtNLM"/>
    </source>
</evidence>